<dbReference type="AlphaFoldDB" id="A0A8K0HWB5"/>
<sequence>MVANTSELDPMVMPKSRSDALMRFDPKRLAKQRKKKQDSSSLSSAKRRKEKDAAASTSASPQSAPAFASEMLVINATPVSTLPSPTSSPISRRYRQSTEVVHLPSKEPVTHPRSGSTTTLLRSTPSIALISALAHQSRPFGGSKVLEVDPSSTSTSKVELAQAFLYDMLTLSRDFLFAIMLQRDLNSCRRDLGPEQLVNMASATFWIQGLSEGGGGKVARETKVTKELKKQLQEKLAIIKEKHKALMDHQRKVNEGEKRLLELQQEVSKIPELKTKVKKLEEIMSFRDNTMATQDKALLMY</sequence>
<comment type="caution">
    <text evidence="3">The sequence shown here is derived from an EMBL/GenBank/DDBJ whole genome shotgun (WGS) entry which is preliminary data.</text>
</comment>
<protein>
    <submittedName>
        <fullName evidence="3">Uncharacterized protein</fullName>
    </submittedName>
</protein>
<dbReference type="Proteomes" id="UP000797356">
    <property type="component" value="Chromosome 1"/>
</dbReference>
<feature type="region of interest" description="Disordered" evidence="2">
    <location>
        <begin position="1"/>
        <end position="64"/>
    </location>
</feature>
<evidence type="ECO:0000256" key="2">
    <source>
        <dbReference type="SAM" id="MobiDB-lite"/>
    </source>
</evidence>
<feature type="compositionally biased region" description="Low complexity" evidence="2">
    <location>
        <begin position="54"/>
        <end position="64"/>
    </location>
</feature>
<feature type="compositionally biased region" description="Low complexity" evidence="2">
    <location>
        <begin position="79"/>
        <end position="89"/>
    </location>
</feature>
<feature type="region of interest" description="Disordered" evidence="2">
    <location>
        <begin position="79"/>
        <end position="119"/>
    </location>
</feature>
<keyword evidence="1" id="KW-0175">Coiled coil</keyword>
<keyword evidence="4" id="KW-1185">Reference proteome</keyword>
<feature type="compositionally biased region" description="Basic and acidic residues" evidence="2">
    <location>
        <begin position="16"/>
        <end position="28"/>
    </location>
</feature>
<proteinExistence type="predicted"/>
<reference evidence="3" key="1">
    <citation type="journal article" date="2017" name="Gigascience">
        <title>The genome draft of coconut (Cocos nucifera).</title>
        <authorList>
            <person name="Xiao Y."/>
            <person name="Xu P."/>
            <person name="Fan H."/>
            <person name="Baudouin L."/>
            <person name="Xia W."/>
            <person name="Bocs S."/>
            <person name="Xu J."/>
            <person name="Li Q."/>
            <person name="Guo A."/>
            <person name="Zhou L."/>
            <person name="Li J."/>
            <person name="Wu Y."/>
            <person name="Ma Z."/>
            <person name="Armero A."/>
            <person name="Issali A.E."/>
            <person name="Liu N."/>
            <person name="Peng M."/>
            <person name="Yang Y."/>
        </authorList>
    </citation>
    <scope>NUCLEOTIDE SEQUENCE</scope>
    <source>
        <tissue evidence="3">Spear leaf of Hainan Tall coconut</tissue>
    </source>
</reference>
<organism evidence="3 4">
    <name type="scientific">Cocos nucifera</name>
    <name type="common">Coconut palm</name>
    <dbReference type="NCBI Taxonomy" id="13894"/>
    <lineage>
        <taxon>Eukaryota</taxon>
        <taxon>Viridiplantae</taxon>
        <taxon>Streptophyta</taxon>
        <taxon>Embryophyta</taxon>
        <taxon>Tracheophyta</taxon>
        <taxon>Spermatophyta</taxon>
        <taxon>Magnoliopsida</taxon>
        <taxon>Liliopsida</taxon>
        <taxon>Arecaceae</taxon>
        <taxon>Arecoideae</taxon>
        <taxon>Cocoseae</taxon>
        <taxon>Attaleinae</taxon>
        <taxon>Cocos</taxon>
    </lineage>
</organism>
<accession>A0A8K0HWB5</accession>
<evidence type="ECO:0000313" key="3">
    <source>
        <dbReference type="EMBL" id="KAG1327842.1"/>
    </source>
</evidence>
<evidence type="ECO:0000313" key="4">
    <source>
        <dbReference type="Proteomes" id="UP000797356"/>
    </source>
</evidence>
<name>A0A8K0HWB5_COCNU</name>
<feature type="coiled-coil region" evidence="1">
    <location>
        <begin position="229"/>
        <end position="283"/>
    </location>
</feature>
<reference evidence="3" key="2">
    <citation type="submission" date="2019-07" db="EMBL/GenBank/DDBJ databases">
        <authorList>
            <person name="Yang Y."/>
            <person name="Bocs S."/>
            <person name="Baudouin L."/>
        </authorList>
    </citation>
    <scope>NUCLEOTIDE SEQUENCE</scope>
    <source>
        <tissue evidence="3">Spear leaf of Hainan Tall coconut</tissue>
    </source>
</reference>
<evidence type="ECO:0000256" key="1">
    <source>
        <dbReference type="SAM" id="Coils"/>
    </source>
</evidence>
<gene>
    <name evidence="3" type="ORF">COCNU_01G017760</name>
</gene>
<dbReference type="EMBL" id="CM017872">
    <property type="protein sequence ID" value="KAG1327842.1"/>
    <property type="molecule type" value="Genomic_DNA"/>
</dbReference>